<accession>A0ACC4B3Z7</accession>
<comment type="caution">
    <text evidence="1">The sequence shown here is derived from an EMBL/GenBank/DDBJ whole genome shotgun (WGS) entry which is preliminary data.</text>
</comment>
<organism evidence="1 2">
    <name type="scientific">Populus alba</name>
    <name type="common">White poplar</name>
    <dbReference type="NCBI Taxonomy" id="43335"/>
    <lineage>
        <taxon>Eukaryota</taxon>
        <taxon>Viridiplantae</taxon>
        <taxon>Streptophyta</taxon>
        <taxon>Embryophyta</taxon>
        <taxon>Tracheophyta</taxon>
        <taxon>Spermatophyta</taxon>
        <taxon>Magnoliopsida</taxon>
        <taxon>eudicotyledons</taxon>
        <taxon>Gunneridae</taxon>
        <taxon>Pentapetalae</taxon>
        <taxon>rosids</taxon>
        <taxon>fabids</taxon>
        <taxon>Malpighiales</taxon>
        <taxon>Salicaceae</taxon>
        <taxon>Saliceae</taxon>
        <taxon>Populus</taxon>
    </lineage>
</organism>
<dbReference type="Proteomes" id="UP000309997">
    <property type="component" value="Unassembled WGS sequence"/>
</dbReference>
<evidence type="ECO:0000313" key="2">
    <source>
        <dbReference type="Proteomes" id="UP000309997"/>
    </source>
</evidence>
<keyword evidence="2" id="KW-1185">Reference proteome</keyword>
<reference evidence="1 2" key="1">
    <citation type="journal article" date="2024" name="Plant Biotechnol. J.">
        <title>Genome and CRISPR/Cas9 system of a widespread forest tree (Populus alba) in the world.</title>
        <authorList>
            <person name="Liu Y.J."/>
            <person name="Jiang P.F."/>
            <person name="Han X.M."/>
            <person name="Li X.Y."/>
            <person name="Wang H.M."/>
            <person name="Wang Y.J."/>
            <person name="Wang X.X."/>
            <person name="Zeng Q.Y."/>
        </authorList>
    </citation>
    <scope>NUCLEOTIDE SEQUENCE [LARGE SCALE GENOMIC DNA]</scope>
    <source>
        <strain evidence="2">cv. PAL-ZL1</strain>
    </source>
</reference>
<proteinExistence type="predicted"/>
<protein>
    <submittedName>
        <fullName evidence="1">Uncharacterized protein</fullName>
    </submittedName>
</protein>
<name>A0ACC4B3Z7_POPAL</name>
<sequence>MRVVHAILFAGLLAGCFLGSIGNCSPLLRVLFWVCALLIAGWAQIGCDSKMVGCGLLALLLFLQVAIRACFCQSPVQSDSGSSSKTSLTRTRVVFADFVTPFTRVKASSKSKNRVMHKTCSFAPSPFSLSNNKGDSSDGSRAGASTSTERAGCSPPILEFNQGLTHQSTPIQRGTPTQPSGFVQISTKATSSPSLGIPVRAQKNTKEPQLVILPIGFLLVFFILASQVHDGSTRSGSLGLVVIAAASPPRTRVVFLDFTIPSSGVRVSSKCKNKAMQQTRSLTSYDSKGISSGGSRASTPASTEQARSTPYMSNLYGLPFWPTTTLSGTSPQPLVFFPTFTGSISKNKKRPQDLQEGSDSPSADTVAVEKQQLYSQSPHVDTPVDPMSTETVTSEIKRHSSSGLKRQYLTRSKARTMIAQPSSGAPRTTKQPVTVHSSSNDSAAAFSMLIPGNAGCFLEVLPMSCYWVCGLLIAGLVQSGMVDSWEMQGVFLVLLAGSTCWLDCCLLFPAIDCQVVSWGCFPYLVAGLLSGFDAGLLLGFVALVVGAYSPSLLLFFGACSSLIFVLFC</sequence>
<evidence type="ECO:0000313" key="1">
    <source>
        <dbReference type="EMBL" id="KAL3573290.1"/>
    </source>
</evidence>
<dbReference type="EMBL" id="RCHU02000014">
    <property type="protein sequence ID" value="KAL3573290.1"/>
    <property type="molecule type" value="Genomic_DNA"/>
</dbReference>
<gene>
    <name evidence="1" type="ORF">D5086_027194</name>
</gene>